<evidence type="ECO:0000313" key="20">
    <source>
        <dbReference type="EMBL" id="KAK2714504.1"/>
    </source>
</evidence>
<feature type="region of interest" description="Disordered" evidence="17">
    <location>
        <begin position="72"/>
        <end position="101"/>
    </location>
</feature>
<dbReference type="CDD" id="cd02208">
    <property type="entry name" value="cupin_RmlC-like"/>
    <property type="match status" value="1"/>
</dbReference>
<comment type="subcellular location">
    <subcellularLocation>
        <location evidence="2">Nucleus</location>
    </subcellularLocation>
</comment>
<evidence type="ECO:0000259" key="19">
    <source>
        <dbReference type="PROSITE" id="PS51184"/>
    </source>
</evidence>
<dbReference type="EC" id="1.14.11.27" evidence="4"/>
<dbReference type="GO" id="GO:0005634">
    <property type="term" value="C:nucleus"/>
    <property type="evidence" value="ECO:0007669"/>
    <property type="project" value="UniProtKB-SubCell"/>
</dbReference>
<dbReference type="PANTHER" id="PTHR23123">
    <property type="entry name" value="PHD/F-BOX CONTAINING PROTEIN"/>
    <property type="match status" value="1"/>
</dbReference>
<evidence type="ECO:0000256" key="17">
    <source>
        <dbReference type="SAM" id="MobiDB-lite"/>
    </source>
</evidence>
<protein>
    <recommendedName>
        <fullName evidence="4">[histone H3]-dimethyl-L-lysine(36) demethylase</fullName>
        <ecNumber evidence="4">1.14.11.27</ecNumber>
    </recommendedName>
</protein>
<evidence type="ECO:0000256" key="2">
    <source>
        <dbReference type="ARBA" id="ARBA00004123"/>
    </source>
</evidence>
<dbReference type="InterPro" id="IPR000210">
    <property type="entry name" value="BTB/POZ_dom"/>
</dbReference>
<dbReference type="InterPro" id="IPR050690">
    <property type="entry name" value="JHDM1_Histone_Demethylase"/>
</dbReference>
<evidence type="ECO:0000256" key="16">
    <source>
        <dbReference type="PROSITE-ProRule" id="PRU00042"/>
    </source>
</evidence>
<dbReference type="SUPFAM" id="SSF57667">
    <property type="entry name" value="beta-beta-alpha zinc fingers"/>
    <property type="match status" value="1"/>
</dbReference>
<dbReference type="InterPro" id="IPR011333">
    <property type="entry name" value="SKP1/BTB/POZ_sf"/>
</dbReference>
<dbReference type="GO" id="GO:0140680">
    <property type="term" value="F:histone H3K36me/H3K36me2 demethylase activity"/>
    <property type="evidence" value="ECO:0007669"/>
    <property type="project" value="UniProtKB-EC"/>
</dbReference>
<keyword evidence="10" id="KW-0560">Oxidoreductase</keyword>
<keyword evidence="5" id="KW-0479">Metal-binding</keyword>
<dbReference type="SMART" id="SM00558">
    <property type="entry name" value="JmjC"/>
    <property type="match status" value="1"/>
</dbReference>
<keyword evidence="13" id="KW-0804">Transcription</keyword>
<dbReference type="InterPro" id="IPR013087">
    <property type="entry name" value="Znf_C2H2_type"/>
</dbReference>
<comment type="cofactor">
    <cofactor evidence="1">
        <name>Fe(2+)</name>
        <dbReference type="ChEBI" id="CHEBI:29033"/>
    </cofactor>
</comment>
<evidence type="ECO:0000256" key="5">
    <source>
        <dbReference type="ARBA" id="ARBA00022723"/>
    </source>
</evidence>
<dbReference type="SUPFAM" id="SSF54695">
    <property type="entry name" value="POZ domain"/>
    <property type="match status" value="1"/>
</dbReference>
<dbReference type="InterPro" id="IPR041667">
    <property type="entry name" value="Cupin_8"/>
</dbReference>
<dbReference type="InterPro" id="IPR003347">
    <property type="entry name" value="JmjC_dom"/>
</dbReference>
<feature type="non-terminal residue" evidence="20">
    <location>
        <position position="599"/>
    </location>
</feature>
<dbReference type="PROSITE" id="PS50157">
    <property type="entry name" value="ZINC_FINGER_C2H2_2"/>
    <property type="match status" value="1"/>
</dbReference>
<evidence type="ECO:0000256" key="11">
    <source>
        <dbReference type="ARBA" id="ARBA00023004"/>
    </source>
</evidence>
<accession>A0AA88HV53</accession>
<dbReference type="GO" id="GO:0008270">
    <property type="term" value="F:zinc ion binding"/>
    <property type="evidence" value="ECO:0007669"/>
    <property type="project" value="UniProtKB-KW"/>
</dbReference>
<keyword evidence="9" id="KW-0223">Dioxygenase</keyword>
<evidence type="ECO:0000256" key="15">
    <source>
        <dbReference type="ARBA" id="ARBA00047915"/>
    </source>
</evidence>
<comment type="catalytic activity">
    <reaction evidence="15">
        <text>N(6),N(6)-dimethyl-L-lysyl(36)-[histone H3] + 2 2-oxoglutarate + 2 O2 = L-lysyl(36)-[histone H3] + 2 formaldehyde + 2 succinate + 2 CO2</text>
        <dbReference type="Rhea" id="RHEA:42032"/>
        <dbReference type="Rhea" id="RHEA-COMP:9785"/>
        <dbReference type="Rhea" id="RHEA-COMP:9787"/>
        <dbReference type="ChEBI" id="CHEBI:15379"/>
        <dbReference type="ChEBI" id="CHEBI:16526"/>
        <dbReference type="ChEBI" id="CHEBI:16810"/>
        <dbReference type="ChEBI" id="CHEBI:16842"/>
        <dbReference type="ChEBI" id="CHEBI:29969"/>
        <dbReference type="ChEBI" id="CHEBI:30031"/>
        <dbReference type="ChEBI" id="CHEBI:61976"/>
        <dbReference type="EC" id="1.14.11.27"/>
    </reaction>
</comment>
<evidence type="ECO:0000256" key="14">
    <source>
        <dbReference type="ARBA" id="ARBA00023242"/>
    </source>
</evidence>
<name>A0AA88HV53_ARTSF</name>
<keyword evidence="14" id="KW-0539">Nucleus</keyword>
<dbReference type="EMBL" id="JAVRJZ010000013">
    <property type="protein sequence ID" value="KAK2714504.1"/>
    <property type="molecule type" value="Genomic_DNA"/>
</dbReference>
<evidence type="ECO:0000259" key="18">
    <source>
        <dbReference type="PROSITE" id="PS50157"/>
    </source>
</evidence>
<evidence type="ECO:0000256" key="1">
    <source>
        <dbReference type="ARBA" id="ARBA00001954"/>
    </source>
</evidence>
<dbReference type="Proteomes" id="UP001187531">
    <property type="component" value="Unassembled WGS sequence"/>
</dbReference>
<keyword evidence="8" id="KW-0156">Chromatin regulator</keyword>
<dbReference type="Gene3D" id="2.60.120.650">
    <property type="entry name" value="Cupin"/>
    <property type="match status" value="1"/>
</dbReference>
<keyword evidence="7" id="KW-0862">Zinc</keyword>
<evidence type="ECO:0000256" key="10">
    <source>
        <dbReference type="ARBA" id="ARBA00023002"/>
    </source>
</evidence>
<gene>
    <name evidence="20" type="ORF">QYM36_008907</name>
</gene>
<feature type="domain" description="JmjC" evidence="19">
    <location>
        <begin position="450"/>
        <end position="596"/>
    </location>
</feature>
<feature type="domain" description="C2H2-type" evidence="18">
    <location>
        <begin position="234"/>
        <end position="262"/>
    </location>
</feature>
<dbReference type="Gene3D" id="3.30.710.10">
    <property type="entry name" value="Potassium Channel Kv1.1, Chain A"/>
    <property type="match status" value="1"/>
</dbReference>
<dbReference type="Pfam" id="PF00651">
    <property type="entry name" value="BTB"/>
    <property type="match status" value="1"/>
</dbReference>
<dbReference type="Gene3D" id="3.30.160.60">
    <property type="entry name" value="Classic Zinc Finger"/>
    <property type="match status" value="1"/>
</dbReference>
<keyword evidence="21" id="KW-1185">Reference proteome</keyword>
<evidence type="ECO:0000313" key="21">
    <source>
        <dbReference type="Proteomes" id="UP001187531"/>
    </source>
</evidence>
<dbReference type="PROSITE" id="PS51184">
    <property type="entry name" value="JMJC"/>
    <property type="match status" value="1"/>
</dbReference>
<organism evidence="20 21">
    <name type="scientific">Artemia franciscana</name>
    <name type="common">Brine shrimp</name>
    <name type="synonym">Artemia sanfranciscana</name>
    <dbReference type="NCBI Taxonomy" id="6661"/>
    <lineage>
        <taxon>Eukaryota</taxon>
        <taxon>Metazoa</taxon>
        <taxon>Ecdysozoa</taxon>
        <taxon>Arthropoda</taxon>
        <taxon>Crustacea</taxon>
        <taxon>Branchiopoda</taxon>
        <taxon>Anostraca</taxon>
        <taxon>Artemiidae</taxon>
        <taxon>Artemia</taxon>
    </lineage>
</organism>
<dbReference type="PROSITE" id="PS00028">
    <property type="entry name" value="ZINC_FINGER_C2H2_1"/>
    <property type="match status" value="1"/>
</dbReference>
<evidence type="ECO:0000256" key="4">
    <source>
        <dbReference type="ARBA" id="ARBA00013246"/>
    </source>
</evidence>
<evidence type="ECO:0000256" key="3">
    <source>
        <dbReference type="ARBA" id="ARBA00008037"/>
    </source>
</evidence>
<dbReference type="InterPro" id="IPR036236">
    <property type="entry name" value="Znf_C2H2_sf"/>
</dbReference>
<evidence type="ECO:0000256" key="13">
    <source>
        <dbReference type="ARBA" id="ARBA00023163"/>
    </source>
</evidence>
<comment type="similarity">
    <text evidence="3">Belongs to the JHDM1 histone demethylase family.</text>
</comment>
<dbReference type="FunFam" id="2.60.120.650:FF:000005">
    <property type="entry name" value="lysine-specific demethylase 2A isoform X1"/>
    <property type="match status" value="1"/>
</dbReference>
<dbReference type="AlphaFoldDB" id="A0AA88HV53"/>
<evidence type="ECO:0000256" key="6">
    <source>
        <dbReference type="ARBA" id="ARBA00022771"/>
    </source>
</evidence>
<dbReference type="SUPFAM" id="SSF51197">
    <property type="entry name" value="Clavaminate synthase-like"/>
    <property type="match status" value="1"/>
</dbReference>
<comment type="caution">
    <text evidence="20">The sequence shown here is derived from an EMBL/GenBank/DDBJ whole genome shotgun (WGS) entry which is preliminary data.</text>
</comment>
<evidence type="ECO:0000256" key="7">
    <source>
        <dbReference type="ARBA" id="ARBA00022833"/>
    </source>
</evidence>
<reference evidence="20" key="1">
    <citation type="submission" date="2023-07" db="EMBL/GenBank/DDBJ databases">
        <title>Chromosome-level genome assembly of Artemia franciscana.</title>
        <authorList>
            <person name="Jo E."/>
        </authorList>
    </citation>
    <scope>NUCLEOTIDE SEQUENCE</scope>
    <source>
        <tissue evidence="20">Whole body</tissue>
    </source>
</reference>
<keyword evidence="12" id="KW-0805">Transcription regulation</keyword>
<keyword evidence="11" id="KW-0408">Iron</keyword>
<evidence type="ECO:0000256" key="9">
    <source>
        <dbReference type="ARBA" id="ARBA00022964"/>
    </source>
</evidence>
<dbReference type="Pfam" id="PF13621">
    <property type="entry name" value="Cupin_8"/>
    <property type="match status" value="1"/>
</dbReference>
<evidence type="ECO:0000256" key="8">
    <source>
        <dbReference type="ARBA" id="ARBA00022853"/>
    </source>
</evidence>
<keyword evidence="6 16" id="KW-0863">Zinc-finger</keyword>
<proteinExistence type="inferred from homology"/>
<evidence type="ECO:0000256" key="12">
    <source>
        <dbReference type="ARBA" id="ARBA00023015"/>
    </source>
</evidence>
<sequence length="599" mass="68058">MCANFVLGVKLHANVLRMHPNEKVVVFLKDVSHIDLKIIMEFMYSGEVSILKSNLPSLLNAAEALGIKGLCRSSDENDTTETNEGESLPKKKKMKSDNIPEPVTEEGFLTRQMSSEIRFPEQDESTLPNIKPEPIEERAENEILVQSDAQQLQSESDESGHGEPCDVPVEVYENEGAALSFEPKFESSSIGAVPLGPAPQILSALLRRPKGNESREELELDPEEVAIPMPGGEVKCRECDRNFESMYKFRRHVKSTHGGRNFQCKFCDRKFKLRHHEYLSMSYDMKPCRMKKKRKIFRPSYEDGISESDIEEELVTHTAFDLADKLVKPGFTDQCLRIVTGNELTMAYFQKHGFATPMLCKEKTGLDMRVPPSSFTVTDVKACVGGDRLLDVMNVSDQSSLSMTMEEWDQYYNSKHKSRLLNVISLEFSLTKLDKMVACPLVVRAMDWVNTAWPSELRARQSDSTNNMAQMMYPKVQKYCLMSVKGCYTDFHIDFGGTSVWYHIIRGGKVFWLVPPNDHTLKLYEEWTLSGRQGSIFFGDIVDECYRVTLKAGNTFFIPAGWIHAVYTPEDSLVFGGNFLHSFAIERQLRTAQIEDTTK</sequence>